<dbReference type="PANTHER" id="PTHR47722:SF1">
    <property type="entry name" value="F-BOX DOMAIN CONTAINING PROTEIN, EXPRESSED"/>
    <property type="match status" value="1"/>
</dbReference>
<evidence type="ECO:0000313" key="2">
    <source>
        <dbReference type="Proteomes" id="UP001141806"/>
    </source>
</evidence>
<dbReference type="InterPro" id="IPR036047">
    <property type="entry name" value="F-box-like_dom_sf"/>
</dbReference>
<keyword evidence="2" id="KW-1185">Reference proteome</keyword>
<dbReference type="InterPro" id="IPR044207">
    <property type="entry name" value="At5g39250-like"/>
</dbReference>
<comment type="caution">
    <text evidence="1">The sequence shown here is derived from an EMBL/GenBank/DDBJ whole genome shotgun (WGS) entry which is preliminary data.</text>
</comment>
<evidence type="ECO:0000313" key="1">
    <source>
        <dbReference type="EMBL" id="KAJ4962016.1"/>
    </source>
</evidence>
<dbReference type="PANTHER" id="PTHR47722">
    <property type="entry name" value="EXPRESSED PROTEIN"/>
    <property type="match status" value="1"/>
</dbReference>
<gene>
    <name evidence="1" type="ORF">NE237_021926</name>
</gene>
<reference evidence="1" key="1">
    <citation type="journal article" date="2023" name="Plant J.">
        <title>The genome of the king protea, Protea cynaroides.</title>
        <authorList>
            <person name="Chang J."/>
            <person name="Duong T.A."/>
            <person name="Schoeman C."/>
            <person name="Ma X."/>
            <person name="Roodt D."/>
            <person name="Barker N."/>
            <person name="Li Z."/>
            <person name="Van de Peer Y."/>
            <person name="Mizrachi E."/>
        </authorList>
    </citation>
    <scope>NUCLEOTIDE SEQUENCE</scope>
    <source>
        <tissue evidence="1">Young leaves</tissue>
    </source>
</reference>
<sequence length="573" mass="66740">MEDYTFQGFTISTSKAGNYWFHPELTPCTCNLRTFGVFHHLRACNCNQSSWKALHSVCKQWRDIARDDYFWKCLCAKRWPSIFKRSTPPSVSYRELLQKFCRRYRGNLNIGPRFSFDDLEFYLDIWDIPVDEERLLFSEVIPGSVLGGGIRDLPPGFIEVHKLYLDSPGYKMLIPVEPKFCLLFEEVRVSLVVGRKDTNQLACIFEKFEYIIDQNSEDEIMVRFTRPVLGDGMKVLPPYDSEIDMSYFGRHGYKVIMPVQPRFSIDFTPPVPDFSDLIAWVSSVNMKFCRYYTYLIGIERRTFGVFHHLRACNCNQSSQKALHSKFCRLYHGNLNLGPRFSFDVLEFYLNIWANPVDEEILFFSEVIPRSVLEGGISDLPPGFIEIHKLYLDGPGYKMLIPVELKFCLLFEEVRVSVVVGRKDTNQLTCIFEKLECIIDQFSEDNEIKERFIYPVFRDGMKVLPPNESETDFSYLGSRHGYKVNSLFFHSSALTSHPLSQTFQTLLPGFRCSPWKIDTLSVSNVLLWEFHWTLVNLRSVNMKFCHYCTHLIGIERYRWLSGLCFPCCCVASAN</sequence>
<dbReference type="OrthoDB" id="1905685at2759"/>
<accession>A0A9Q0H8P1</accession>
<organism evidence="1 2">
    <name type="scientific">Protea cynaroides</name>
    <dbReference type="NCBI Taxonomy" id="273540"/>
    <lineage>
        <taxon>Eukaryota</taxon>
        <taxon>Viridiplantae</taxon>
        <taxon>Streptophyta</taxon>
        <taxon>Embryophyta</taxon>
        <taxon>Tracheophyta</taxon>
        <taxon>Spermatophyta</taxon>
        <taxon>Magnoliopsida</taxon>
        <taxon>Proteales</taxon>
        <taxon>Proteaceae</taxon>
        <taxon>Protea</taxon>
    </lineage>
</organism>
<dbReference type="EMBL" id="JAMYWD010000009">
    <property type="protein sequence ID" value="KAJ4962016.1"/>
    <property type="molecule type" value="Genomic_DNA"/>
</dbReference>
<evidence type="ECO:0008006" key="3">
    <source>
        <dbReference type="Google" id="ProtNLM"/>
    </source>
</evidence>
<proteinExistence type="predicted"/>
<name>A0A9Q0H8P1_9MAGN</name>
<dbReference type="AlphaFoldDB" id="A0A9Q0H8P1"/>
<dbReference type="Proteomes" id="UP001141806">
    <property type="component" value="Unassembled WGS sequence"/>
</dbReference>
<protein>
    <recommendedName>
        <fullName evidence="3">F-box domain-containing protein</fullName>
    </recommendedName>
</protein>
<dbReference type="SUPFAM" id="SSF81383">
    <property type="entry name" value="F-box domain"/>
    <property type="match status" value="1"/>
</dbReference>